<feature type="domain" description="Carrier" evidence="5">
    <location>
        <begin position="1006"/>
        <end position="1081"/>
    </location>
</feature>
<dbReference type="PANTHER" id="PTHR43775:SF51">
    <property type="entry name" value="INACTIVE PHENOLPHTHIOCEROL SYNTHESIS POLYKETIDE SYNTHASE TYPE I PKS1-RELATED"/>
    <property type="match status" value="1"/>
</dbReference>
<dbReference type="SUPFAM" id="SSF47336">
    <property type="entry name" value="ACP-like"/>
    <property type="match status" value="1"/>
</dbReference>
<dbReference type="Gene3D" id="3.40.50.1820">
    <property type="entry name" value="alpha/beta hydrolase"/>
    <property type="match status" value="1"/>
</dbReference>
<feature type="domain" description="Carrier" evidence="5">
    <location>
        <begin position="20"/>
        <end position="97"/>
    </location>
</feature>
<dbReference type="Pfam" id="PF00550">
    <property type="entry name" value="PP-binding"/>
    <property type="match status" value="2"/>
</dbReference>
<dbReference type="InterPro" id="IPR001031">
    <property type="entry name" value="Thioesterase"/>
</dbReference>
<keyword evidence="8" id="KW-1185">Reference proteome</keyword>
<dbReference type="GO" id="GO:0031177">
    <property type="term" value="F:phosphopantetheine binding"/>
    <property type="evidence" value="ECO:0007669"/>
    <property type="project" value="InterPro"/>
</dbReference>
<dbReference type="InterPro" id="IPR009081">
    <property type="entry name" value="PP-bd_ACP"/>
</dbReference>
<evidence type="ECO:0000256" key="1">
    <source>
        <dbReference type="ARBA" id="ARBA00022450"/>
    </source>
</evidence>
<dbReference type="Gene3D" id="3.30.70.3290">
    <property type="match status" value="1"/>
</dbReference>
<keyword evidence="1" id="KW-0596">Phosphopantetheine</keyword>
<dbReference type="PROSITE" id="PS00606">
    <property type="entry name" value="KS3_1"/>
    <property type="match status" value="1"/>
</dbReference>
<dbReference type="Pfam" id="PF00698">
    <property type="entry name" value="Acyl_transf_1"/>
    <property type="match status" value="1"/>
</dbReference>
<evidence type="ECO:0000313" key="8">
    <source>
        <dbReference type="Proteomes" id="UP000552097"/>
    </source>
</evidence>
<dbReference type="InterPro" id="IPR032821">
    <property type="entry name" value="PKS_assoc"/>
</dbReference>
<dbReference type="InterPro" id="IPR018201">
    <property type="entry name" value="Ketoacyl_synth_AS"/>
</dbReference>
<dbReference type="Proteomes" id="UP000552097">
    <property type="component" value="Unassembled WGS sequence"/>
</dbReference>
<dbReference type="InterPro" id="IPR014043">
    <property type="entry name" value="Acyl_transferase_dom"/>
</dbReference>
<proteinExistence type="predicted"/>
<dbReference type="CDD" id="cd00833">
    <property type="entry name" value="PKS"/>
    <property type="match status" value="1"/>
</dbReference>
<keyword evidence="3 7" id="KW-0808">Transferase</keyword>
<dbReference type="InterPro" id="IPR016036">
    <property type="entry name" value="Malonyl_transacylase_ACP-bd"/>
</dbReference>
<dbReference type="InterPro" id="IPR014030">
    <property type="entry name" value="Ketoacyl_synth_N"/>
</dbReference>
<dbReference type="InterPro" id="IPR020806">
    <property type="entry name" value="PKS_PP-bd"/>
</dbReference>
<dbReference type="SUPFAM" id="SSF53901">
    <property type="entry name" value="Thiolase-like"/>
    <property type="match status" value="1"/>
</dbReference>
<dbReference type="Pfam" id="PF02801">
    <property type="entry name" value="Ketoacyl-synt_C"/>
    <property type="match status" value="1"/>
</dbReference>
<feature type="domain" description="Ketosynthase family 3 (KS3)" evidence="6">
    <location>
        <begin position="116"/>
        <end position="542"/>
    </location>
</feature>
<evidence type="ECO:0000256" key="4">
    <source>
        <dbReference type="ARBA" id="ARBA00023315"/>
    </source>
</evidence>
<evidence type="ECO:0000259" key="6">
    <source>
        <dbReference type="PROSITE" id="PS52004"/>
    </source>
</evidence>
<dbReference type="PANTHER" id="PTHR43775">
    <property type="entry name" value="FATTY ACID SYNTHASE"/>
    <property type="match status" value="1"/>
</dbReference>
<evidence type="ECO:0000256" key="2">
    <source>
        <dbReference type="ARBA" id="ARBA00022553"/>
    </source>
</evidence>
<dbReference type="SMART" id="SM00823">
    <property type="entry name" value="PKS_PP"/>
    <property type="match status" value="2"/>
</dbReference>
<dbReference type="SMART" id="SM00825">
    <property type="entry name" value="PKS_KS"/>
    <property type="match status" value="1"/>
</dbReference>
<dbReference type="PROSITE" id="PS52004">
    <property type="entry name" value="KS3_2"/>
    <property type="match status" value="1"/>
</dbReference>
<comment type="caution">
    <text evidence="7">The sequence shown here is derived from an EMBL/GenBank/DDBJ whole genome shotgun (WGS) entry which is preliminary data.</text>
</comment>
<dbReference type="Pfam" id="PF16197">
    <property type="entry name" value="KAsynt_C_assoc"/>
    <property type="match status" value="1"/>
</dbReference>
<dbReference type="Pfam" id="PF00975">
    <property type="entry name" value="Thioesterase"/>
    <property type="match status" value="1"/>
</dbReference>
<dbReference type="InterPro" id="IPR029058">
    <property type="entry name" value="AB_hydrolase_fold"/>
</dbReference>
<evidence type="ECO:0000256" key="3">
    <source>
        <dbReference type="ARBA" id="ARBA00022679"/>
    </source>
</evidence>
<gene>
    <name evidence="7" type="ORF">F4560_002771</name>
</gene>
<dbReference type="RefSeq" id="WP_184920081.1">
    <property type="nucleotide sequence ID" value="NZ_JACHMO010000001.1"/>
</dbReference>
<dbReference type="PROSITE" id="PS50075">
    <property type="entry name" value="CARRIER"/>
    <property type="match status" value="2"/>
</dbReference>
<dbReference type="InterPro" id="IPR016039">
    <property type="entry name" value="Thiolase-like"/>
</dbReference>
<keyword evidence="4" id="KW-0012">Acyltransferase</keyword>
<dbReference type="InterPro" id="IPR020841">
    <property type="entry name" value="PKS_Beta-ketoAc_synthase_dom"/>
</dbReference>
<dbReference type="Gene3D" id="3.40.47.10">
    <property type="match status" value="1"/>
</dbReference>
<evidence type="ECO:0000313" key="7">
    <source>
        <dbReference type="EMBL" id="MBB5803003.1"/>
    </source>
</evidence>
<accession>A0A7W9HJC5</accession>
<dbReference type="PROSITE" id="PS00012">
    <property type="entry name" value="PHOSPHOPANTETHEINE"/>
    <property type="match status" value="2"/>
</dbReference>
<dbReference type="Pfam" id="PF00109">
    <property type="entry name" value="ketoacyl-synt"/>
    <property type="match status" value="1"/>
</dbReference>
<dbReference type="InterPro" id="IPR036736">
    <property type="entry name" value="ACP-like_sf"/>
</dbReference>
<dbReference type="Gene3D" id="1.10.1200.10">
    <property type="entry name" value="ACP-like"/>
    <property type="match status" value="2"/>
</dbReference>
<dbReference type="InterPro" id="IPR001227">
    <property type="entry name" value="Ac_transferase_dom_sf"/>
</dbReference>
<dbReference type="SUPFAM" id="SSF52151">
    <property type="entry name" value="FabD/lysophospholipase-like"/>
    <property type="match status" value="1"/>
</dbReference>
<organism evidence="7 8">
    <name type="scientific">Saccharothrix ecbatanensis</name>
    <dbReference type="NCBI Taxonomy" id="1105145"/>
    <lineage>
        <taxon>Bacteria</taxon>
        <taxon>Bacillati</taxon>
        <taxon>Actinomycetota</taxon>
        <taxon>Actinomycetes</taxon>
        <taxon>Pseudonocardiales</taxon>
        <taxon>Pseudonocardiaceae</taxon>
        <taxon>Saccharothrix</taxon>
    </lineage>
</organism>
<sequence>MTKVTGEQARAALAALPEGRRHAELSGLVIGQTAELLGRPPHEVDPDVAFQDYGYNSLAALELTSRLSAGTGLDLALTMLFDHPTPRSVADHLNSLFEPRPEAPAQWEPTRPADADDPVVIVGMACRYPGGVRGPDDLWDLVRDGRDAITEFPTDRGWDLDGLHHGDPERPGTCQTRFGGFLDDPGHFDAEFFGIGPRAATAMDPQHRLLLEVGWEAVENAGIDPTSLHGTPTAVYIGLSTHDYATLVASDPGELEGHWGIGNAGSVASGRIAYTLGLRGPALTVDTACSSSLVAMHLAVRALRSGECGTALVGGAVVLATPSLFVEFSRQRGLAPDGRCKSFAEGADGTGWAEGVGMLVLRRRSDAIAAGQPILAVVRGTAINQDGASNGLTAPSGAAQEAVIRSALADAGLRPGDVDAVEAHGTGTALGDPIEARALLAAYGADRTADRPLWIGSLKSNIGHAQAAAGVGGVIKMAFALRHGVLPRTLHASAPTTAVDWSSGALRLLTEEVEVDTGGEPLRVAVSAFGISGTNAHVILEQAERTAAPGRADEEGPFPWLLSARSPEALSGQAARLADHLARHPGATEAGIASALAKRTRFGYRAAVLGADRTEQLARLAAPGVPPVVKSGPRGDIAVMFSGQGSQRGGMGTGLAARYPLFAEELDRVCAAFDPHLDRPLRETMAVAGPDPAADPVHRTDTTQPALFAFEVALFALAKSFGITPTHLIGHSLGELTAAHVAGMLSLPDAATLVAARARLMAALPDGGAMLAVATTEDQVRADIADTALVSVAAVNGPRAVVVSGAEAAVAALAETWRERGLKVSPLRVSHAFHSPLIDPMLAEFGRIARTVRISPPSITVVSNTDGLPLELTAATAPDHWVRHARSTVRFDRGIRHLEDVGVRTFVEIGPDATLATLAQGCVRQPDALVTPLQRRRLPENASLVDGLAELWVKGVDVDFEQAVGQAPPEPLPTYAFQRRHYWVGHQTRKATPEVVPEPTREPRHGSTLELVRGAVAAVLGREPGDPVDPDADLASLGVDSMSGIQLRKELMAITGVEFPLARMIDSPTARSLADLIDSLRPDTGNPAVGDNAEAATLTRLTIDAARRGALLDAVAVVRSAARLLPTTASTSEMDDPPRGLLVADGPARPQLIGVPSFLAGSGPHQFTALAAGFARRPRMAAVALPGFTGSPLPASWADVVDAVARTTRELAGDHPVVLIGHSVGGVLAHATAAALGERVAGLVLIDTFEPGRDEEAQLSAALNEVLDRDSGVVTDANLLAMGHYIDLFAQWRPADIAAPTLLVAADTATASGRLGGQPLWQQVADTVVTVPGNHFTVLEVEATATASAVEAWIGAVTAPSIAG</sequence>
<dbReference type="GO" id="GO:0004315">
    <property type="term" value="F:3-oxoacyl-[acyl-carrier-protein] synthase activity"/>
    <property type="evidence" value="ECO:0007669"/>
    <property type="project" value="InterPro"/>
</dbReference>
<reference evidence="7 8" key="1">
    <citation type="submission" date="2020-08" db="EMBL/GenBank/DDBJ databases">
        <title>Sequencing the genomes of 1000 actinobacteria strains.</title>
        <authorList>
            <person name="Klenk H.-P."/>
        </authorList>
    </citation>
    <scope>NUCLEOTIDE SEQUENCE [LARGE SCALE GENOMIC DNA]</scope>
    <source>
        <strain evidence="7 8">DSM 45486</strain>
    </source>
</reference>
<dbReference type="EMBL" id="JACHMO010000001">
    <property type="protein sequence ID" value="MBB5803003.1"/>
    <property type="molecule type" value="Genomic_DNA"/>
</dbReference>
<dbReference type="SMART" id="SM01294">
    <property type="entry name" value="PKS_PP_betabranch"/>
    <property type="match status" value="1"/>
</dbReference>
<dbReference type="InterPro" id="IPR016035">
    <property type="entry name" value="Acyl_Trfase/lysoPLipase"/>
</dbReference>
<dbReference type="FunFam" id="3.40.47.10:FF:000019">
    <property type="entry name" value="Polyketide synthase type I"/>
    <property type="match status" value="1"/>
</dbReference>
<name>A0A7W9HJC5_9PSEU</name>
<dbReference type="GO" id="GO:0006633">
    <property type="term" value="P:fatty acid biosynthetic process"/>
    <property type="evidence" value="ECO:0007669"/>
    <property type="project" value="InterPro"/>
</dbReference>
<dbReference type="Gene3D" id="3.40.366.10">
    <property type="entry name" value="Malonyl-Coenzyme A Acyl Carrier Protein, domain 2"/>
    <property type="match status" value="1"/>
</dbReference>
<dbReference type="InterPro" id="IPR006162">
    <property type="entry name" value="Ppantetheine_attach_site"/>
</dbReference>
<dbReference type="SUPFAM" id="SSF55048">
    <property type="entry name" value="Probable ACP-binding domain of malonyl-CoA ACP transacylase"/>
    <property type="match status" value="1"/>
</dbReference>
<dbReference type="GO" id="GO:0004312">
    <property type="term" value="F:fatty acid synthase activity"/>
    <property type="evidence" value="ECO:0007669"/>
    <property type="project" value="TreeGrafter"/>
</dbReference>
<dbReference type="SMART" id="SM00824">
    <property type="entry name" value="PKS_TE"/>
    <property type="match status" value="1"/>
</dbReference>
<dbReference type="InterPro" id="IPR014031">
    <property type="entry name" value="Ketoacyl_synth_C"/>
</dbReference>
<dbReference type="InterPro" id="IPR020802">
    <property type="entry name" value="TesA-like"/>
</dbReference>
<evidence type="ECO:0000259" key="5">
    <source>
        <dbReference type="PROSITE" id="PS50075"/>
    </source>
</evidence>
<dbReference type="SMART" id="SM00827">
    <property type="entry name" value="PKS_AT"/>
    <property type="match status" value="1"/>
</dbReference>
<keyword evidence="2" id="KW-0597">Phosphoprotein</keyword>
<dbReference type="SUPFAM" id="SSF53474">
    <property type="entry name" value="alpha/beta-Hydrolases"/>
    <property type="match status" value="1"/>
</dbReference>
<dbReference type="InterPro" id="IPR050091">
    <property type="entry name" value="PKS_NRPS_Biosynth_Enz"/>
</dbReference>
<protein>
    <submittedName>
        <fullName evidence="7">Acyl transferase domain-containing protein</fullName>
    </submittedName>
</protein>